<comment type="caution">
    <text evidence="3">The sequence shown here is derived from an EMBL/GenBank/DDBJ whole genome shotgun (WGS) entry which is preliminary data.</text>
</comment>
<dbReference type="InterPro" id="IPR028994">
    <property type="entry name" value="Integrin_alpha_N"/>
</dbReference>
<name>A0ABS7Q992_9ACTN</name>
<dbReference type="InterPro" id="IPR013517">
    <property type="entry name" value="FG-GAP"/>
</dbReference>
<proteinExistence type="predicted"/>
<gene>
    <name evidence="3" type="ORF">K7862_19070</name>
</gene>
<protein>
    <submittedName>
        <fullName evidence="3">FG-GAP-like repeat-containing protein</fullName>
    </submittedName>
</protein>
<organism evidence="3 4">
    <name type="scientific">Actinacidiphila acidipaludis</name>
    <dbReference type="NCBI Taxonomy" id="2873382"/>
    <lineage>
        <taxon>Bacteria</taxon>
        <taxon>Bacillati</taxon>
        <taxon>Actinomycetota</taxon>
        <taxon>Actinomycetes</taxon>
        <taxon>Kitasatosporales</taxon>
        <taxon>Streptomycetaceae</taxon>
        <taxon>Actinacidiphila</taxon>
    </lineage>
</organism>
<evidence type="ECO:0000313" key="3">
    <source>
        <dbReference type="EMBL" id="MBY8879725.1"/>
    </source>
</evidence>
<dbReference type="SUPFAM" id="SSF69318">
    <property type="entry name" value="Integrin alpha N-terminal domain"/>
    <property type="match status" value="1"/>
</dbReference>
<keyword evidence="4" id="KW-1185">Reference proteome</keyword>
<feature type="signal peptide" evidence="2">
    <location>
        <begin position="1"/>
        <end position="32"/>
    </location>
</feature>
<evidence type="ECO:0000256" key="1">
    <source>
        <dbReference type="ARBA" id="ARBA00022729"/>
    </source>
</evidence>
<evidence type="ECO:0000313" key="4">
    <source>
        <dbReference type="Proteomes" id="UP000778578"/>
    </source>
</evidence>
<keyword evidence="1 2" id="KW-0732">Signal</keyword>
<dbReference type="EMBL" id="JAINZZ010000023">
    <property type="protein sequence ID" value="MBY8879725.1"/>
    <property type="molecule type" value="Genomic_DNA"/>
</dbReference>
<reference evidence="3 4" key="1">
    <citation type="submission" date="2021-08" db="EMBL/GenBank/DDBJ databases">
        <title>WGS of actinomycetes from Thailand.</title>
        <authorList>
            <person name="Thawai C."/>
        </authorList>
    </citation>
    <scope>NUCLEOTIDE SEQUENCE [LARGE SCALE GENOMIC DNA]</scope>
    <source>
        <strain evidence="3 4">PLK6-54</strain>
    </source>
</reference>
<feature type="chain" id="PRO_5046587591" evidence="2">
    <location>
        <begin position="33"/>
        <end position="1030"/>
    </location>
</feature>
<dbReference type="PANTHER" id="PTHR44103:SF1">
    <property type="entry name" value="PROPROTEIN CONVERTASE P"/>
    <property type="match status" value="1"/>
</dbReference>
<dbReference type="Gene3D" id="2.130.10.130">
    <property type="entry name" value="Integrin alpha, N-terminal"/>
    <property type="match status" value="1"/>
</dbReference>
<dbReference type="Proteomes" id="UP000778578">
    <property type="component" value="Unassembled WGS sequence"/>
</dbReference>
<sequence length="1030" mass="107223">MIRTTTAVRRGLVAALAVLAAATAELPQTAVADGGPPAGESVIAPVQPVGPGGPAVIGAAAHGYLTEDTWTADGSAQYAWQPDNGTVTTIADSPYGAPDVTQSGDGRTWVSQMVPATAPSTSPPSHMELRVFDVATATWATYPIVDGYDTERVVPTATGWALLAQATDARNGILHLLTPAGAGRFTDRAVSDWPADARWMSGQIAAVPGAVELTYNDGSHLHAGVIDTDTASLADSVLEAGEPAGSYHLLLDRDHFGYAAENTVRVYDRTDPQAPPAVLTVPGTPSWSVHIDTVLAGDAVIALRQSATLVDGTPDPAYSLPLDGGPVRTLLDDAATLLPSADGGAIVNARTGTESWATFRIPADGTGPVVLRPFSTFRPQPAGLSLARGRLTRVETAARPGFSAHLEFADVGTGAVPAPGASATEATMPGLQTGAMHDCAGGARCEILTDDGGADGPFYLTDYYGGDMVVTKDGGNHARLSSSHGHIVSVADDRVLYDSGSSNRQVVLDFRYNLPEVVVDRPITAAALWGATLWSATSTTGVLTSLDLGTTGAKPVSVTTDIPCVPAEMQVLGRWLYWSCGDDGPAGVWDGVAGRSVRVPVGHALLGDGFVVRHAGDQLVLTDVHTGTAQPDRTVAQLPAGPYPDDRNITWTLDKYRGFLAYGDAAGATHIVPSGVPESPLGVTRAPVSPLKGVGPLNWRPTWLMTGPVASWRVDLRRTGSTTVVKSFSGSVARDAISLTWDGRDSNGWLIGDGTYTWTLTATPDDTGLPASSSGTVNFDAVAHPRDYDEDGIGDLFAMTSAGRLDERVGTSSGGINSGPRGVLQFPVNTTVVPVGDLTKDGANDLLVRDAAGKLWLNSGVSATHTALIGAGWNIYDVLTSPGDLNGDGRPDLLARTPSGDLYLYAGTSTGKFAPRVKIGFGYQIYSAVVGVQDLTGDGAGDVLARDRSGVLWRYDADGRGGLRARVRIGAGWNVYNAVVGVGDLNGDGRSDLVARDGNGDLWRYSGLGNGQFAARVKIGWAWQAYKSLV</sequence>
<evidence type="ECO:0000256" key="2">
    <source>
        <dbReference type="SAM" id="SignalP"/>
    </source>
</evidence>
<dbReference type="PANTHER" id="PTHR44103">
    <property type="entry name" value="PROPROTEIN CONVERTASE P"/>
    <property type="match status" value="1"/>
</dbReference>
<dbReference type="Gene3D" id="2.60.40.4070">
    <property type="match status" value="1"/>
</dbReference>
<dbReference type="RefSeq" id="WP_222964037.1">
    <property type="nucleotide sequence ID" value="NZ_JAINZZ010000023.1"/>
</dbReference>
<dbReference type="Pfam" id="PF13517">
    <property type="entry name" value="FG-GAP_3"/>
    <property type="match status" value="1"/>
</dbReference>
<accession>A0ABS7Q992</accession>